<protein>
    <submittedName>
        <fullName evidence="1">Uncharacterized protein</fullName>
    </submittedName>
</protein>
<proteinExistence type="predicted"/>
<evidence type="ECO:0000313" key="1">
    <source>
        <dbReference type="EMBL" id="MCI59904.1"/>
    </source>
</evidence>
<organism evidence="1 2">
    <name type="scientific">Trifolium medium</name>
    <dbReference type="NCBI Taxonomy" id="97028"/>
    <lineage>
        <taxon>Eukaryota</taxon>
        <taxon>Viridiplantae</taxon>
        <taxon>Streptophyta</taxon>
        <taxon>Embryophyta</taxon>
        <taxon>Tracheophyta</taxon>
        <taxon>Spermatophyta</taxon>
        <taxon>Magnoliopsida</taxon>
        <taxon>eudicotyledons</taxon>
        <taxon>Gunneridae</taxon>
        <taxon>Pentapetalae</taxon>
        <taxon>rosids</taxon>
        <taxon>fabids</taxon>
        <taxon>Fabales</taxon>
        <taxon>Fabaceae</taxon>
        <taxon>Papilionoideae</taxon>
        <taxon>50 kb inversion clade</taxon>
        <taxon>NPAAA clade</taxon>
        <taxon>Hologalegina</taxon>
        <taxon>IRL clade</taxon>
        <taxon>Trifolieae</taxon>
        <taxon>Trifolium</taxon>
    </lineage>
</organism>
<keyword evidence="2" id="KW-1185">Reference proteome</keyword>
<evidence type="ECO:0000313" key="2">
    <source>
        <dbReference type="Proteomes" id="UP000265520"/>
    </source>
</evidence>
<comment type="caution">
    <text evidence="1">The sequence shown here is derived from an EMBL/GenBank/DDBJ whole genome shotgun (WGS) entry which is preliminary data.</text>
</comment>
<name>A0A392TH24_9FABA</name>
<sequence>DRPTMGRHTTIPNLSFFFLRDEQQADAMNEL</sequence>
<dbReference type="EMBL" id="LXQA010571846">
    <property type="protein sequence ID" value="MCI59904.1"/>
    <property type="molecule type" value="Genomic_DNA"/>
</dbReference>
<feature type="non-terminal residue" evidence="1">
    <location>
        <position position="1"/>
    </location>
</feature>
<dbReference type="Proteomes" id="UP000265520">
    <property type="component" value="Unassembled WGS sequence"/>
</dbReference>
<dbReference type="AlphaFoldDB" id="A0A392TH24"/>
<reference evidence="1 2" key="1">
    <citation type="journal article" date="2018" name="Front. Plant Sci.">
        <title>Red Clover (Trifolium pratense) and Zigzag Clover (T. medium) - A Picture of Genomic Similarities and Differences.</title>
        <authorList>
            <person name="Dluhosova J."/>
            <person name="Istvanek J."/>
            <person name="Nedelnik J."/>
            <person name="Repkova J."/>
        </authorList>
    </citation>
    <scope>NUCLEOTIDE SEQUENCE [LARGE SCALE GENOMIC DNA]</scope>
    <source>
        <strain evidence="2">cv. 10/8</strain>
        <tissue evidence="1">Leaf</tissue>
    </source>
</reference>
<accession>A0A392TH24</accession>